<dbReference type="Proteomes" id="UP000070560">
    <property type="component" value="Chromosome"/>
</dbReference>
<organism evidence="7 8">
    <name type="scientific">Desulfofervidus auxilii</name>
    <dbReference type="NCBI Taxonomy" id="1621989"/>
    <lineage>
        <taxon>Bacteria</taxon>
        <taxon>Pseudomonadati</taxon>
        <taxon>Thermodesulfobacteriota</taxon>
        <taxon>Candidatus Desulfofervidia</taxon>
        <taxon>Candidatus Desulfofervidales</taxon>
        <taxon>Candidatus Desulfofervidaceae</taxon>
        <taxon>Candidatus Desulfofervidus</taxon>
    </lineage>
</organism>
<keyword evidence="5 6" id="KW-0472">Membrane</keyword>
<evidence type="ECO:0000256" key="5">
    <source>
        <dbReference type="ARBA" id="ARBA00023136"/>
    </source>
</evidence>
<dbReference type="RefSeq" id="WP_066063874.1">
    <property type="nucleotide sequence ID" value="NZ_CP013015.1"/>
</dbReference>
<dbReference type="GO" id="GO:0005886">
    <property type="term" value="C:plasma membrane"/>
    <property type="evidence" value="ECO:0007669"/>
    <property type="project" value="UniProtKB-SubCell"/>
</dbReference>
<sequence>MLEDNFNSIPANLKRRNWIILGFLLLGSVPFLSWRFSMGVLIGGVLVNLNFHFLHQTLVKTLMVTKTKEGVVAKYLFRLLITGIVILVVLIKNWVNIFGLLLGLSVVVINLTYLALKETKGIVLK</sequence>
<gene>
    <name evidence="7" type="ORF">HS1_001680</name>
</gene>
<evidence type="ECO:0000256" key="2">
    <source>
        <dbReference type="ARBA" id="ARBA00022475"/>
    </source>
</evidence>
<keyword evidence="7" id="KW-0378">Hydrolase</keyword>
<protein>
    <submittedName>
        <fullName evidence="7">Protein containing ATP synthase I chain</fullName>
        <ecNumber evidence="7">3.6.3.14</ecNumber>
    </submittedName>
</protein>
<dbReference type="GO" id="GO:0016787">
    <property type="term" value="F:hydrolase activity"/>
    <property type="evidence" value="ECO:0007669"/>
    <property type="project" value="UniProtKB-KW"/>
</dbReference>
<keyword evidence="8" id="KW-1185">Reference proteome</keyword>
<feature type="transmembrane region" description="Helical" evidence="6">
    <location>
        <begin position="40"/>
        <end position="59"/>
    </location>
</feature>
<evidence type="ECO:0000256" key="3">
    <source>
        <dbReference type="ARBA" id="ARBA00022692"/>
    </source>
</evidence>
<evidence type="ECO:0000313" key="7">
    <source>
        <dbReference type="EMBL" id="AMM41474.1"/>
    </source>
</evidence>
<evidence type="ECO:0000313" key="8">
    <source>
        <dbReference type="Proteomes" id="UP000070560"/>
    </source>
</evidence>
<dbReference type="Pfam" id="PF03899">
    <property type="entry name" value="ATP-synt_I"/>
    <property type="match status" value="1"/>
</dbReference>
<dbReference type="InterPro" id="IPR005598">
    <property type="entry name" value="ATP_synth_I"/>
</dbReference>
<keyword evidence="2" id="KW-1003">Cell membrane</keyword>
<proteinExistence type="predicted"/>
<dbReference type="EMBL" id="CP013015">
    <property type="protein sequence ID" value="AMM41474.1"/>
    <property type="molecule type" value="Genomic_DNA"/>
</dbReference>
<dbReference type="AlphaFoldDB" id="A0A7U4TH45"/>
<comment type="subcellular location">
    <subcellularLocation>
        <location evidence="1">Cell membrane</location>
        <topology evidence="1">Multi-pass membrane protein</topology>
    </subcellularLocation>
</comment>
<feature type="transmembrane region" description="Helical" evidence="6">
    <location>
        <begin position="71"/>
        <end position="91"/>
    </location>
</feature>
<evidence type="ECO:0000256" key="4">
    <source>
        <dbReference type="ARBA" id="ARBA00022989"/>
    </source>
</evidence>
<accession>A0A7U4TH45</accession>
<keyword evidence="4 6" id="KW-1133">Transmembrane helix</keyword>
<dbReference type="OrthoDB" id="5405758at2"/>
<keyword evidence="3 6" id="KW-0812">Transmembrane</keyword>
<evidence type="ECO:0000256" key="6">
    <source>
        <dbReference type="SAM" id="Phobius"/>
    </source>
</evidence>
<reference evidence="7 8" key="1">
    <citation type="submission" date="2015-10" db="EMBL/GenBank/DDBJ databases">
        <title>Candidatus Desulfofervidus auxilii, a hydrogenotrophic sulfate-reducing bacterium involved in the thermophilic anaerobic oxidation of methane.</title>
        <authorList>
            <person name="Krukenberg V."/>
            <person name="Richter M."/>
            <person name="Wegener G."/>
        </authorList>
    </citation>
    <scope>NUCLEOTIDE SEQUENCE [LARGE SCALE GENOMIC DNA]</scope>
    <source>
        <strain evidence="7 8">HS1</strain>
    </source>
</reference>
<name>A0A7U4TH45_DESA2</name>
<dbReference type="EC" id="3.6.3.14" evidence="7"/>
<evidence type="ECO:0000256" key="1">
    <source>
        <dbReference type="ARBA" id="ARBA00004651"/>
    </source>
</evidence>
<dbReference type="KEGG" id="daw:HS1_001680"/>
<feature type="transmembrane region" description="Helical" evidence="6">
    <location>
        <begin position="97"/>
        <end position="116"/>
    </location>
</feature>